<evidence type="ECO:0000259" key="2">
    <source>
        <dbReference type="Pfam" id="PF12172"/>
    </source>
</evidence>
<dbReference type="Proteomes" id="UP001428817">
    <property type="component" value="Unassembled WGS sequence"/>
</dbReference>
<dbReference type="InterPro" id="IPR002878">
    <property type="entry name" value="ChsH2_C"/>
</dbReference>
<organism evidence="3 4">
    <name type="scientific">Pseudonocardia eucalypti</name>
    <dbReference type="NCBI Taxonomy" id="648755"/>
    <lineage>
        <taxon>Bacteria</taxon>
        <taxon>Bacillati</taxon>
        <taxon>Actinomycetota</taxon>
        <taxon>Actinomycetes</taxon>
        <taxon>Pseudonocardiales</taxon>
        <taxon>Pseudonocardiaceae</taxon>
        <taxon>Pseudonocardia</taxon>
    </lineage>
</organism>
<feature type="domain" description="ChsH2 C-terminal OB-fold" evidence="1">
    <location>
        <begin position="58"/>
        <end position="122"/>
    </location>
</feature>
<dbReference type="EMBL" id="BAABJP010000026">
    <property type="protein sequence ID" value="GAA5162641.1"/>
    <property type="molecule type" value="Genomic_DNA"/>
</dbReference>
<dbReference type="SUPFAM" id="SSF50249">
    <property type="entry name" value="Nucleic acid-binding proteins"/>
    <property type="match status" value="1"/>
</dbReference>
<dbReference type="RefSeq" id="WP_185065853.1">
    <property type="nucleotide sequence ID" value="NZ_BAABJP010000026.1"/>
</dbReference>
<gene>
    <name evidence="3" type="ORF">GCM10023321_48520</name>
</gene>
<sequence length="140" mass="15445">MGTPTLPAPKPVPNPDTEEFWAATGDGRLLLRRCNACGDAIWYPRPICPFCHSADTAWEAASGRGVIYTFSVVRRARGDWAGVTPYVLAYVELDEGPRLMTNIVDCDVEAIEIGDPVEVVFHDTGEGSALPRFRPVERRQ</sequence>
<evidence type="ECO:0000259" key="1">
    <source>
        <dbReference type="Pfam" id="PF01796"/>
    </source>
</evidence>
<accession>A0ABP9QIS0</accession>
<evidence type="ECO:0000313" key="3">
    <source>
        <dbReference type="EMBL" id="GAA5162641.1"/>
    </source>
</evidence>
<protein>
    <submittedName>
        <fullName evidence="3">OB-fold domain-containing protein</fullName>
    </submittedName>
</protein>
<proteinExistence type="predicted"/>
<evidence type="ECO:0000313" key="4">
    <source>
        <dbReference type="Proteomes" id="UP001428817"/>
    </source>
</evidence>
<dbReference type="PANTHER" id="PTHR34075:SF5">
    <property type="entry name" value="BLR3430 PROTEIN"/>
    <property type="match status" value="1"/>
</dbReference>
<dbReference type="Pfam" id="PF12172">
    <property type="entry name" value="zf-ChsH2"/>
    <property type="match status" value="1"/>
</dbReference>
<keyword evidence="4" id="KW-1185">Reference proteome</keyword>
<comment type="caution">
    <text evidence="3">The sequence shown here is derived from an EMBL/GenBank/DDBJ whole genome shotgun (WGS) entry which is preliminary data.</text>
</comment>
<name>A0ABP9QIS0_9PSEU</name>
<dbReference type="Pfam" id="PF01796">
    <property type="entry name" value="OB_ChsH2_C"/>
    <property type="match status" value="1"/>
</dbReference>
<dbReference type="InterPro" id="IPR012340">
    <property type="entry name" value="NA-bd_OB-fold"/>
</dbReference>
<dbReference type="InterPro" id="IPR022002">
    <property type="entry name" value="ChsH2_Znr"/>
</dbReference>
<dbReference type="PANTHER" id="PTHR34075">
    <property type="entry name" value="BLR3430 PROTEIN"/>
    <property type="match status" value="1"/>
</dbReference>
<reference evidence="4" key="1">
    <citation type="journal article" date="2019" name="Int. J. Syst. Evol. Microbiol.">
        <title>The Global Catalogue of Microorganisms (GCM) 10K type strain sequencing project: providing services to taxonomists for standard genome sequencing and annotation.</title>
        <authorList>
            <consortium name="The Broad Institute Genomics Platform"/>
            <consortium name="The Broad Institute Genome Sequencing Center for Infectious Disease"/>
            <person name="Wu L."/>
            <person name="Ma J."/>
        </authorList>
    </citation>
    <scope>NUCLEOTIDE SEQUENCE [LARGE SCALE GENOMIC DNA]</scope>
    <source>
        <strain evidence="4">JCM 18303</strain>
    </source>
</reference>
<feature type="domain" description="ChsH2 rubredoxin-like zinc ribbon" evidence="2">
    <location>
        <begin position="21"/>
        <end position="55"/>
    </location>
</feature>
<dbReference type="InterPro" id="IPR052513">
    <property type="entry name" value="Thioester_dehydratase-like"/>
</dbReference>
<dbReference type="Gene3D" id="6.10.30.10">
    <property type="match status" value="1"/>
</dbReference>